<keyword evidence="9 17" id="KW-0732">Signal</keyword>
<evidence type="ECO:0000256" key="10">
    <source>
        <dbReference type="ARBA" id="ARBA00023004"/>
    </source>
</evidence>
<keyword evidence="6 15" id="KW-0349">Heme</keyword>
<reference evidence="20" key="1">
    <citation type="submission" date="2017-12" db="EMBL/GenBank/DDBJ databases">
        <authorList>
            <consortium name="DOE Joint Genome Institute"/>
            <person name="Mondo S.J."/>
            <person name="Kjaerbolling I."/>
            <person name="Vesth T.C."/>
            <person name="Frisvad J.C."/>
            <person name="Nybo J.L."/>
            <person name="Theobald S."/>
            <person name="Kuo A."/>
            <person name="Bowyer P."/>
            <person name="Matsuda Y."/>
            <person name="Lyhne E.K."/>
            <person name="Kogle M.E."/>
            <person name="Clum A."/>
            <person name="Lipzen A."/>
            <person name="Salamov A."/>
            <person name="Ngan C.Y."/>
            <person name="Daum C."/>
            <person name="Chiniquy J."/>
            <person name="Barry K."/>
            <person name="LaButti K."/>
            <person name="Haridas S."/>
            <person name="Simmons B.A."/>
            <person name="Magnuson J.K."/>
            <person name="Mortensen U.H."/>
            <person name="Larsen T.O."/>
            <person name="Grigoriev I.V."/>
            <person name="Baker S.E."/>
            <person name="Andersen M.R."/>
            <person name="Nordberg H.P."/>
            <person name="Cantor M.N."/>
            <person name="Hua S.X."/>
        </authorList>
    </citation>
    <scope>NUCLEOTIDE SEQUENCE [LARGE SCALE GENOMIC DNA]</scope>
    <source>
        <strain evidence="20">IBT 19404</strain>
    </source>
</reference>
<evidence type="ECO:0000256" key="2">
    <source>
        <dbReference type="ARBA" id="ARBA00004613"/>
    </source>
</evidence>
<evidence type="ECO:0000313" key="20">
    <source>
        <dbReference type="Proteomes" id="UP000235023"/>
    </source>
</evidence>
<keyword evidence="4" id="KW-1003">Cell membrane</keyword>
<evidence type="ECO:0000256" key="5">
    <source>
        <dbReference type="ARBA" id="ARBA00022525"/>
    </source>
</evidence>
<dbReference type="GO" id="GO:0005576">
    <property type="term" value="C:extracellular region"/>
    <property type="evidence" value="ECO:0007669"/>
    <property type="project" value="UniProtKB-SubCell"/>
</dbReference>
<evidence type="ECO:0000256" key="13">
    <source>
        <dbReference type="ARBA" id="ARBA00023180"/>
    </source>
</evidence>
<evidence type="ECO:0000256" key="11">
    <source>
        <dbReference type="ARBA" id="ARBA00023136"/>
    </source>
</evidence>
<dbReference type="InterPro" id="IPR051735">
    <property type="entry name" value="CFEM_domain"/>
</dbReference>
<keyword evidence="7" id="KW-0336">GPI-anchor</keyword>
<keyword evidence="13" id="KW-0325">Glycoprotein</keyword>
<dbReference type="GO" id="GO:0098552">
    <property type="term" value="C:side of membrane"/>
    <property type="evidence" value="ECO:0007669"/>
    <property type="project" value="UniProtKB-KW"/>
</dbReference>
<dbReference type="SMART" id="SM00747">
    <property type="entry name" value="CFEM"/>
    <property type="match status" value="1"/>
</dbReference>
<dbReference type="GO" id="GO:0005886">
    <property type="term" value="C:plasma membrane"/>
    <property type="evidence" value="ECO:0007669"/>
    <property type="project" value="UniProtKB-SubCell"/>
</dbReference>
<dbReference type="PANTHER" id="PTHR37928">
    <property type="entry name" value="CFEM DOMAIN PROTEIN (AFU_ORTHOLOGUE AFUA_6G14090)"/>
    <property type="match status" value="1"/>
</dbReference>
<dbReference type="Pfam" id="PF05730">
    <property type="entry name" value="CFEM"/>
    <property type="match status" value="1"/>
</dbReference>
<evidence type="ECO:0000256" key="1">
    <source>
        <dbReference type="ARBA" id="ARBA00004609"/>
    </source>
</evidence>
<feature type="compositionally biased region" description="Low complexity" evidence="16">
    <location>
        <begin position="98"/>
        <end position="114"/>
    </location>
</feature>
<organism evidence="19 20">
    <name type="scientific">Aspergillus taichungensis</name>
    <dbReference type="NCBI Taxonomy" id="482145"/>
    <lineage>
        <taxon>Eukaryota</taxon>
        <taxon>Fungi</taxon>
        <taxon>Dikarya</taxon>
        <taxon>Ascomycota</taxon>
        <taxon>Pezizomycotina</taxon>
        <taxon>Eurotiomycetes</taxon>
        <taxon>Eurotiomycetidae</taxon>
        <taxon>Eurotiales</taxon>
        <taxon>Aspergillaceae</taxon>
        <taxon>Aspergillus</taxon>
        <taxon>Aspergillus subgen. Circumdati</taxon>
    </lineage>
</organism>
<keyword evidence="11" id="KW-0472">Membrane</keyword>
<feature type="binding site" description="axial binding residue" evidence="15">
    <location>
        <position position="45"/>
    </location>
    <ligand>
        <name>heme</name>
        <dbReference type="ChEBI" id="CHEBI:30413"/>
    </ligand>
    <ligandPart>
        <name>Fe</name>
        <dbReference type="ChEBI" id="CHEBI:18248"/>
    </ligandPart>
</feature>
<gene>
    <name evidence="19" type="ORF">BDW42DRAFT_80174</name>
</gene>
<evidence type="ECO:0000256" key="16">
    <source>
        <dbReference type="SAM" id="MobiDB-lite"/>
    </source>
</evidence>
<keyword evidence="8 15" id="KW-0479">Metal-binding</keyword>
<evidence type="ECO:0000256" key="15">
    <source>
        <dbReference type="PROSITE-ProRule" id="PRU01356"/>
    </source>
</evidence>
<dbReference type="AlphaFoldDB" id="A0A2J5HY32"/>
<dbReference type="EMBL" id="KZ559527">
    <property type="protein sequence ID" value="PLN82381.1"/>
    <property type="molecule type" value="Genomic_DNA"/>
</dbReference>
<feature type="region of interest" description="Disordered" evidence="16">
    <location>
        <begin position="97"/>
        <end position="183"/>
    </location>
</feature>
<evidence type="ECO:0000256" key="12">
    <source>
        <dbReference type="ARBA" id="ARBA00023157"/>
    </source>
</evidence>
<feature type="domain" description="CFEM" evidence="18">
    <location>
        <begin position="1"/>
        <end position="110"/>
    </location>
</feature>
<dbReference type="InterPro" id="IPR008427">
    <property type="entry name" value="Extracellular_membr_CFEM_dom"/>
</dbReference>
<dbReference type="PANTHER" id="PTHR37928:SF2">
    <property type="entry name" value="GPI ANCHORED CFEM DOMAIN PROTEIN (AFU_ORTHOLOGUE AFUA_6G10580)"/>
    <property type="match status" value="1"/>
</dbReference>
<keyword evidence="10 15" id="KW-0408">Iron</keyword>
<comment type="caution">
    <text evidence="15">Lacks conserved residue(s) required for the propagation of feature annotation.</text>
</comment>
<keyword evidence="12 15" id="KW-1015">Disulfide bond</keyword>
<evidence type="ECO:0000259" key="18">
    <source>
        <dbReference type="PROSITE" id="PS52012"/>
    </source>
</evidence>
<evidence type="ECO:0000256" key="14">
    <source>
        <dbReference type="ARBA" id="ARBA00023288"/>
    </source>
</evidence>
<feature type="chain" id="PRO_5014339512" description="CFEM domain-containing protein" evidence="17">
    <location>
        <begin position="18"/>
        <end position="206"/>
    </location>
</feature>
<feature type="compositionally biased region" description="Polar residues" evidence="16">
    <location>
        <begin position="115"/>
        <end position="135"/>
    </location>
</feature>
<evidence type="ECO:0000256" key="7">
    <source>
        <dbReference type="ARBA" id="ARBA00022622"/>
    </source>
</evidence>
<protein>
    <recommendedName>
        <fullName evidence="18">CFEM domain-containing protein</fullName>
    </recommendedName>
</protein>
<dbReference type="Proteomes" id="UP000235023">
    <property type="component" value="Unassembled WGS sequence"/>
</dbReference>
<name>A0A2J5HY32_9EURO</name>
<evidence type="ECO:0000256" key="4">
    <source>
        <dbReference type="ARBA" id="ARBA00022475"/>
    </source>
</evidence>
<evidence type="ECO:0000256" key="8">
    <source>
        <dbReference type="ARBA" id="ARBA00022723"/>
    </source>
</evidence>
<dbReference type="OrthoDB" id="3767534at2759"/>
<evidence type="ECO:0000256" key="9">
    <source>
        <dbReference type="ARBA" id="ARBA00022729"/>
    </source>
</evidence>
<evidence type="ECO:0000313" key="19">
    <source>
        <dbReference type="EMBL" id="PLN82381.1"/>
    </source>
</evidence>
<evidence type="ECO:0000256" key="17">
    <source>
        <dbReference type="SAM" id="SignalP"/>
    </source>
</evidence>
<comment type="similarity">
    <text evidence="3">Belongs to the RBT5 family.</text>
</comment>
<keyword evidence="14" id="KW-0449">Lipoprotein</keyword>
<feature type="compositionally biased region" description="Low complexity" evidence="16">
    <location>
        <begin position="147"/>
        <end position="175"/>
    </location>
</feature>
<sequence>MKSLSFTFVLMAALGSAQMLPDIPGCSMQCFLDALTNDGCPGLLDFGCHCQKPELVSKVTPCVKSSCGIPEQATVSNVVVKQCASAGHAISIPSVDEATPTATATSATDTPSNTMLPSGTGAITETPSGTGSMTLPTGSSTGGIGPGSSINTASSAHKTSTSSTSSATQGQTHSGAAAPPVFTGDASHVKHNVAGVVAAAAAIALF</sequence>
<feature type="signal peptide" evidence="17">
    <location>
        <begin position="1"/>
        <end position="17"/>
    </location>
</feature>
<proteinExistence type="inferred from homology"/>
<accession>A0A2J5HY32</accession>
<dbReference type="PROSITE" id="PS52012">
    <property type="entry name" value="CFEM"/>
    <property type="match status" value="1"/>
</dbReference>
<dbReference type="GO" id="GO:0046872">
    <property type="term" value="F:metal ion binding"/>
    <property type="evidence" value="ECO:0007669"/>
    <property type="project" value="UniProtKB-UniRule"/>
</dbReference>
<comment type="subcellular location">
    <subcellularLocation>
        <location evidence="1">Cell membrane</location>
        <topology evidence="1">Lipid-anchor</topology>
        <topology evidence="1">GPI-anchor</topology>
    </subcellularLocation>
    <subcellularLocation>
        <location evidence="2">Secreted</location>
    </subcellularLocation>
</comment>
<keyword evidence="5" id="KW-0964">Secreted</keyword>
<keyword evidence="20" id="KW-1185">Reference proteome</keyword>
<evidence type="ECO:0000256" key="3">
    <source>
        <dbReference type="ARBA" id="ARBA00010031"/>
    </source>
</evidence>
<feature type="disulfide bond" evidence="15">
    <location>
        <begin position="50"/>
        <end position="83"/>
    </location>
</feature>
<evidence type="ECO:0000256" key="6">
    <source>
        <dbReference type="ARBA" id="ARBA00022617"/>
    </source>
</evidence>